<feature type="region of interest" description="Disordered" evidence="10">
    <location>
        <begin position="976"/>
        <end position="1046"/>
    </location>
</feature>
<dbReference type="Gene3D" id="3.30.70.330">
    <property type="match status" value="4"/>
</dbReference>
<dbReference type="InterPro" id="IPR031766">
    <property type="entry name" value="RRM_occluded"/>
</dbReference>
<dbReference type="SUPFAM" id="SSF48452">
    <property type="entry name" value="TPR-like"/>
    <property type="match status" value="1"/>
</dbReference>
<feature type="compositionally biased region" description="Polar residues" evidence="10">
    <location>
        <begin position="1016"/>
        <end position="1025"/>
    </location>
</feature>
<dbReference type="GO" id="GO:0003723">
    <property type="term" value="F:RNA binding"/>
    <property type="evidence" value="ECO:0007669"/>
    <property type="project" value="UniProtKB-UniRule"/>
</dbReference>
<dbReference type="InterPro" id="IPR003107">
    <property type="entry name" value="HAT"/>
</dbReference>
<comment type="subcellular location">
    <subcellularLocation>
        <location evidence="1">Nucleus</location>
    </subcellularLocation>
</comment>
<dbReference type="CDD" id="cd12297">
    <property type="entry name" value="RRM2_Prp24"/>
    <property type="match status" value="1"/>
</dbReference>
<keyword evidence="2" id="KW-0507">mRNA processing</keyword>
<gene>
    <name evidence="12" type="ORF">BP5796_02464</name>
</gene>
<keyword evidence="6" id="KW-0539">Nucleus</keyword>
<dbReference type="CDD" id="cd00590">
    <property type="entry name" value="RRM_SF"/>
    <property type="match status" value="1"/>
</dbReference>
<dbReference type="FunFam" id="3.30.70.330:FF:000588">
    <property type="entry name" value="Pre-mRNA splicing factor (Prp24), putative"/>
    <property type="match status" value="1"/>
</dbReference>
<evidence type="ECO:0000256" key="2">
    <source>
        <dbReference type="ARBA" id="ARBA00022664"/>
    </source>
</evidence>
<feature type="domain" description="RRM" evidence="11">
    <location>
        <begin position="583"/>
        <end position="660"/>
    </location>
</feature>
<dbReference type="InterPro" id="IPR034398">
    <property type="entry name" value="Prp24_RRM2"/>
</dbReference>
<protein>
    <recommendedName>
        <fullName evidence="8">U4/U6 snRNA-associated-splicing factor PRP24</fullName>
    </recommendedName>
</protein>
<feature type="compositionally biased region" description="Gly residues" evidence="10">
    <location>
        <begin position="991"/>
        <end position="1002"/>
    </location>
</feature>
<dbReference type="PROSITE" id="PS50102">
    <property type="entry name" value="RRM"/>
    <property type="match status" value="4"/>
</dbReference>
<dbReference type="GO" id="GO:0005688">
    <property type="term" value="C:U6 snRNP"/>
    <property type="evidence" value="ECO:0007669"/>
    <property type="project" value="UniProtKB-ARBA"/>
</dbReference>
<name>A0A3D8SYG2_9HELO</name>
<dbReference type="InterPro" id="IPR000504">
    <property type="entry name" value="RRM_dom"/>
</dbReference>
<dbReference type="FunFam" id="3.30.70.330:FF:000365">
    <property type="entry name" value="U4/U6 snRNA-associated-splicing factor PRP24"/>
    <property type="match status" value="1"/>
</dbReference>
<feature type="region of interest" description="Disordered" evidence="10">
    <location>
        <begin position="532"/>
        <end position="577"/>
    </location>
</feature>
<dbReference type="AlphaFoldDB" id="A0A3D8SYG2"/>
<dbReference type="GO" id="GO:0008380">
    <property type="term" value="P:RNA splicing"/>
    <property type="evidence" value="ECO:0007669"/>
    <property type="project" value="UniProtKB-KW"/>
</dbReference>
<evidence type="ECO:0000256" key="9">
    <source>
        <dbReference type="PROSITE-ProRule" id="PRU00176"/>
    </source>
</evidence>
<evidence type="ECO:0000256" key="10">
    <source>
        <dbReference type="SAM" id="MobiDB-lite"/>
    </source>
</evidence>
<dbReference type="PANTHER" id="PTHR24012">
    <property type="entry name" value="RNA BINDING PROTEIN"/>
    <property type="match status" value="1"/>
</dbReference>
<evidence type="ECO:0000259" key="11">
    <source>
        <dbReference type="PROSITE" id="PS50102"/>
    </source>
</evidence>
<evidence type="ECO:0000256" key="1">
    <source>
        <dbReference type="ARBA" id="ARBA00004123"/>
    </source>
</evidence>
<dbReference type="SMART" id="SM00386">
    <property type="entry name" value="HAT"/>
    <property type="match status" value="4"/>
</dbReference>
<dbReference type="FunFam" id="3.30.70.330:FF:000523">
    <property type="entry name" value="Pre-mRNA splicing factor (Prp24), putative"/>
    <property type="match status" value="1"/>
</dbReference>
<feature type="domain" description="RRM" evidence="11">
    <location>
        <begin position="882"/>
        <end position="955"/>
    </location>
</feature>
<evidence type="ECO:0000256" key="4">
    <source>
        <dbReference type="ARBA" id="ARBA00022884"/>
    </source>
</evidence>
<dbReference type="Pfam" id="PF16842">
    <property type="entry name" value="RRM_occluded"/>
    <property type="match status" value="1"/>
</dbReference>
<keyword evidence="13" id="KW-1185">Reference proteome</keyword>
<dbReference type="SUPFAM" id="SSF54928">
    <property type="entry name" value="RNA-binding domain, RBD"/>
    <property type="match status" value="4"/>
</dbReference>
<evidence type="ECO:0000313" key="13">
    <source>
        <dbReference type="Proteomes" id="UP000256328"/>
    </source>
</evidence>
<comment type="function">
    <text evidence="7">Functions as a recycling factor of the spliceosome, a machinery that forms on each precursor-messenger RNA (pre-mRNA) and catalyzes the removal of introns. Chaperones the re-annealing of U4 and U6 snRNAs (small nuclear RNAs) released from previous rounds of splicing, an initial step in reforming the U4/U6-U5 tri-snRNP (small nuclear ribonucleoprotein) that can reassemble into another spliceosome complex; this step involves binding U6 and facilitating the unwinding of the U6 internal stem loop, followed by base-pairing of U6 to U4.</text>
</comment>
<keyword evidence="5" id="KW-0508">mRNA splicing</keyword>
<evidence type="ECO:0000256" key="5">
    <source>
        <dbReference type="ARBA" id="ARBA00023187"/>
    </source>
</evidence>
<evidence type="ECO:0000313" key="12">
    <source>
        <dbReference type="EMBL" id="RDW91299.1"/>
    </source>
</evidence>
<proteinExistence type="predicted"/>
<dbReference type="GO" id="GO:0006397">
    <property type="term" value="P:mRNA processing"/>
    <property type="evidence" value="ECO:0007669"/>
    <property type="project" value="UniProtKB-KW"/>
</dbReference>
<evidence type="ECO:0000256" key="8">
    <source>
        <dbReference type="ARBA" id="ARBA00093627"/>
    </source>
</evidence>
<keyword evidence="4 9" id="KW-0694">RNA-binding</keyword>
<feature type="compositionally biased region" description="Basic and acidic residues" evidence="10">
    <location>
        <begin position="1028"/>
        <end position="1046"/>
    </location>
</feature>
<evidence type="ECO:0000256" key="6">
    <source>
        <dbReference type="ARBA" id="ARBA00023242"/>
    </source>
</evidence>
<dbReference type="InterPro" id="IPR011990">
    <property type="entry name" value="TPR-like_helical_dom_sf"/>
</dbReference>
<keyword evidence="3" id="KW-0677">Repeat</keyword>
<reference evidence="12 13" key="1">
    <citation type="journal article" date="2018" name="IMA Fungus">
        <title>IMA Genome-F 9: Draft genome sequence of Annulohypoxylon stygium, Aspergillus mulundensis, Berkeleyomyces basicola (syn. Thielaviopsis basicola), Ceratocystis smalleyi, two Cercospora beticola strains, Coleophoma cylindrospora, Fusarium fracticaudum, Phialophora cf. hyalina, and Morchella septimelata.</title>
        <authorList>
            <person name="Wingfield B.D."/>
            <person name="Bills G.F."/>
            <person name="Dong Y."/>
            <person name="Huang W."/>
            <person name="Nel W.J."/>
            <person name="Swalarsk-Parry B.S."/>
            <person name="Vaghefi N."/>
            <person name="Wilken P.M."/>
            <person name="An Z."/>
            <person name="de Beer Z.W."/>
            <person name="De Vos L."/>
            <person name="Chen L."/>
            <person name="Duong T.A."/>
            <person name="Gao Y."/>
            <person name="Hammerbacher A."/>
            <person name="Kikkert J.R."/>
            <person name="Li Y."/>
            <person name="Li H."/>
            <person name="Li K."/>
            <person name="Li Q."/>
            <person name="Liu X."/>
            <person name="Ma X."/>
            <person name="Naidoo K."/>
            <person name="Pethybridge S.J."/>
            <person name="Sun J."/>
            <person name="Steenkamp E.T."/>
            <person name="van der Nest M.A."/>
            <person name="van Wyk S."/>
            <person name="Wingfield M.J."/>
            <person name="Xiong C."/>
            <person name="Yue Q."/>
            <person name="Zhang X."/>
        </authorList>
    </citation>
    <scope>NUCLEOTIDE SEQUENCE [LARGE SCALE GENOMIC DNA]</scope>
    <source>
        <strain evidence="12 13">BP5796</strain>
    </source>
</reference>
<organism evidence="12 13">
    <name type="scientific">Coleophoma crateriformis</name>
    <dbReference type="NCBI Taxonomy" id="565419"/>
    <lineage>
        <taxon>Eukaryota</taxon>
        <taxon>Fungi</taxon>
        <taxon>Dikarya</taxon>
        <taxon>Ascomycota</taxon>
        <taxon>Pezizomycotina</taxon>
        <taxon>Leotiomycetes</taxon>
        <taxon>Helotiales</taxon>
        <taxon>Dermateaceae</taxon>
        <taxon>Coleophoma</taxon>
    </lineage>
</organism>
<feature type="region of interest" description="Disordered" evidence="10">
    <location>
        <begin position="831"/>
        <end position="876"/>
    </location>
</feature>
<comment type="caution">
    <text evidence="12">The sequence shown here is derived from an EMBL/GenBank/DDBJ whole genome shotgun (WGS) entry which is preliminary data.</text>
</comment>
<dbReference type="OrthoDB" id="360390at2759"/>
<dbReference type="Pfam" id="PF00076">
    <property type="entry name" value="RRM_1"/>
    <property type="match status" value="3"/>
</dbReference>
<feature type="domain" description="RRM" evidence="11">
    <location>
        <begin position="661"/>
        <end position="738"/>
    </location>
</feature>
<dbReference type="Proteomes" id="UP000256328">
    <property type="component" value="Unassembled WGS sequence"/>
</dbReference>
<accession>A0A3D8SYG2</accession>
<feature type="compositionally biased region" description="Basic and acidic residues" evidence="10">
    <location>
        <begin position="562"/>
        <end position="577"/>
    </location>
</feature>
<dbReference type="Gene3D" id="1.25.40.10">
    <property type="entry name" value="Tetratricopeptide repeat domain"/>
    <property type="match status" value="2"/>
</dbReference>
<feature type="compositionally biased region" description="Polar residues" evidence="10">
    <location>
        <begin position="858"/>
        <end position="867"/>
    </location>
</feature>
<evidence type="ECO:0000256" key="7">
    <source>
        <dbReference type="ARBA" id="ARBA00093374"/>
    </source>
</evidence>
<dbReference type="CDD" id="cd12299">
    <property type="entry name" value="RRM4_Prp24"/>
    <property type="match status" value="1"/>
</dbReference>
<dbReference type="InterPro" id="IPR035979">
    <property type="entry name" value="RBD_domain_sf"/>
</dbReference>
<dbReference type="EMBL" id="PDLN01000003">
    <property type="protein sequence ID" value="RDW91299.1"/>
    <property type="molecule type" value="Genomic_DNA"/>
</dbReference>
<dbReference type="InterPro" id="IPR012677">
    <property type="entry name" value="Nucleotide-bd_a/b_plait_sf"/>
</dbReference>
<feature type="domain" description="RRM" evidence="11">
    <location>
        <begin position="752"/>
        <end position="828"/>
    </location>
</feature>
<evidence type="ECO:0000256" key="3">
    <source>
        <dbReference type="ARBA" id="ARBA00022737"/>
    </source>
</evidence>
<sequence>MADPVGEDGWMSLVDEASRSAGDLEQRVGVVELYKRALRAEPWSTKLWLAYCEWFWSLYTDCQTSDAGWPEEEQMVGQEIFSLELALEAWQEAAQATQYRLSDSHEVWNRWISIELEELSKAPTRPRINRLRKIFEDRLQIPHAAWDETSQTFSTFISKYDEAAWEATMVKITQLAKKAKEIYGQCEAYELKIQKAVESGDIETTKLATKEYLDWEVQQVFKAMHKKPGKKGPPSTPPILCIALYERALSSLGLGSDPATWEDYISFLSVVKADIAGPNFPTIRAVLDRATSHCPWHGPLWARFILSAELDGLSFSDIEHIKHTATSTGVLERDGIDAVLDVYAAWCGYLRRRTVAQGASDEDMDVAEVGLQAALESVQESGVRLYGKKDYKGDPNFRIERILINFLTAKGAIEDARNVWRKLTAVRGDSYDFWQQYYFWEMTVRTSPRTSSSSLATGVLMQAANRKTLDWPERMLEVYIRHCSNYEDAPTFSSALDICHRMSKGVAKRRQREAAEAAATYAQQQPQIVVENSAAVDESLGSSKRKRESTSDEIDGTSSKKVKSEEEEKAFQEQHLKRDRENTTVLVTNLPEKVAATKVRQYFKEYGHINSLTIEPEGDGDNVSSTALIEFKSTEDVQSALLRDGKYFAENQIHVEPGTGLTLYVTNYPPTADEAYFRDLFKSCGEIFSIRWPSLKYNNQRRFCYISFRTKEGAAAATQFDGQMLQSRYKLVAKYSNPAAKKAREGATAEGREVHVASLDLSATEEELKEIFQKYGKVQGVRILRNMAGRSKGAAFIDFEKPEEAQAACELNGTKFKSQIMKVDVSKSVNFKPTTTTGKASSASPAPDADGDSVMSPAPTSGEQHPNTHAFETPSSSEISARTIALINVPDTINDARIRALVEPYGTITKLSLRLDHQGAIIEFSDVAEAGKAALGLEGYEIAPGRKLRTGGLKDLFHERDEKRTDRIQIGQNKKPAPMFVQPSAPVRRPGAGGRGGLGQKRGLGYAAPRNPATAEGSNSTNGTIENGKPKSNEDFKKMFLSGGKE</sequence>
<dbReference type="SMART" id="SM00360">
    <property type="entry name" value="RRM"/>
    <property type="match status" value="4"/>
</dbReference>